<feature type="transmembrane region" description="Helical" evidence="1">
    <location>
        <begin position="31"/>
        <end position="51"/>
    </location>
</feature>
<reference evidence="2 3" key="1">
    <citation type="submission" date="2016-07" db="EMBL/GenBank/DDBJ databases">
        <title>Draft genome of Scalindua rubra, obtained from a brine-seawater interface in the Red Sea, sheds light on salt adaptation in anammox bacteria.</title>
        <authorList>
            <person name="Speth D.R."/>
            <person name="Lagkouvardos I."/>
            <person name="Wang Y."/>
            <person name="Qian P.-Y."/>
            <person name="Dutilh B.E."/>
            <person name="Jetten M.S."/>
        </authorList>
    </citation>
    <scope>NUCLEOTIDE SEQUENCE [LARGE SCALE GENOMIC DNA]</scope>
    <source>
        <strain evidence="2">BSI-1</strain>
    </source>
</reference>
<feature type="transmembrane region" description="Helical" evidence="1">
    <location>
        <begin position="144"/>
        <end position="171"/>
    </location>
</feature>
<dbReference type="InterPro" id="IPR009577">
    <property type="entry name" value="Sm_multidrug_ex"/>
</dbReference>
<feature type="transmembrane region" description="Helical" evidence="1">
    <location>
        <begin position="177"/>
        <end position="196"/>
    </location>
</feature>
<feature type="transmembrane region" description="Helical" evidence="1">
    <location>
        <begin position="88"/>
        <end position="112"/>
    </location>
</feature>
<name>A0A1E3XCF7_9BACT</name>
<keyword evidence="1" id="KW-0472">Membrane</keyword>
<dbReference type="EMBL" id="MAYW01000033">
    <property type="protein sequence ID" value="ODS33279.1"/>
    <property type="molecule type" value="Genomic_DNA"/>
</dbReference>
<dbReference type="PATRIC" id="fig|1872076.5.peg.1870"/>
<feature type="transmembrane region" description="Helical" evidence="1">
    <location>
        <begin position="58"/>
        <end position="82"/>
    </location>
</feature>
<keyword evidence="1" id="KW-1133">Transmembrane helix</keyword>
<comment type="caution">
    <text evidence="2">The sequence shown here is derived from an EMBL/GenBank/DDBJ whole genome shotgun (WGS) entry which is preliminary data.</text>
</comment>
<evidence type="ECO:0000313" key="2">
    <source>
        <dbReference type="EMBL" id="ODS33279.1"/>
    </source>
</evidence>
<dbReference type="Pfam" id="PF06695">
    <property type="entry name" value="Sm_multidrug_ex"/>
    <property type="match status" value="1"/>
</dbReference>
<keyword evidence="1" id="KW-0812">Transmembrane</keyword>
<evidence type="ECO:0000313" key="3">
    <source>
        <dbReference type="Proteomes" id="UP000094056"/>
    </source>
</evidence>
<protein>
    <submittedName>
        <fullName evidence="2">Putative small multi-drug export protein</fullName>
    </submittedName>
</protein>
<proteinExistence type="predicted"/>
<gene>
    <name evidence="2" type="ORF">SCARUB_01600</name>
</gene>
<feature type="transmembrane region" description="Helical" evidence="1">
    <location>
        <begin position="208"/>
        <end position="228"/>
    </location>
</feature>
<dbReference type="Proteomes" id="UP000094056">
    <property type="component" value="Unassembled WGS sequence"/>
</dbReference>
<dbReference type="AlphaFoldDB" id="A0A1E3XCF7"/>
<accession>A0A1E3XCF7</accession>
<evidence type="ECO:0000256" key="1">
    <source>
        <dbReference type="SAM" id="Phobius"/>
    </source>
</evidence>
<sequence length="235" mass="26744">MVEDDDELENSTSCEEKHIWKKLLATPEGRILVIGLIMALLFISVLWLGYLRFQEKAHVFIGMSATNILFGRAAGISFGYSFDLGNVLVIITNIIIETILVLIFYPLFVFSWRNILVIKPLRRIMKRTSIAAEAHQDTIRKYGIIGLFMFVWLPFWMTGPVVGCAVGYLLGLSPWKNLTIVLSSTCLAIICWAILLRNIHDRVAEYGPYASIAFVIVIILIVSGIYVLRYLRHKY</sequence>
<organism evidence="2 3">
    <name type="scientific">Candidatus Scalindua rubra</name>
    <dbReference type="NCBI Taxonomy" id="1872076"/>
    <lineage>
        <taxon>Bacteria</taxon>
        <taxon>Pseudomonadati</taxon>
        <taxon>Planctomycetota</taxon>
        <taxon>Candidatus Brocadiia</taxon>
        <taxon>Candidatus Brocadiales</taxon>
        <taxon>Candidatus Scalinduaceae</taxon>
        <taxon>Candidatus Scalindua</taxon>
    </lineage>
</organism>